<name>A0A1I4VI32_PSUAM</name>
<protein>
    <recommendedName>
        <fullName evidence="4">Beta-lactamase enzyme family protein</fullName>
    </recommendedName>
</protein>
<dbReference type="InterPro" id="IPR012338">
    <property type="entry name" value="Beta-lactam/transpept-like"/>
</dbReference>
<dbReference type="SUPFAM" id="SSF56601">
    <property type="entry name" value="beta-lactamase/transpeptidase-like"/>
    <property type="match status" value="1"/>
</dbReference>
<feature type="region of interest" description="Disordered" evidence="1">
    <location>
        <begin position="219"/>
        <end position="240"/>
    </location>
</feature>
<dbReference type="Proteomes" id="UP000199614">
    <property type="component" value="Unassembled WGS sequence"/>
</dbReference>
<dbReference type="Gene3D" id="3.40.710.10">
    <property type="entry name" value="DD-peptidase/beta-lactamase superfamily"/>
    <property type="match status" value="1"/>
</dbReference>
<gene>
    <name evidence="2" type="ORF">SAMN05216207_100683</name>
</gene>
<sequence length="240" mass="24868">MLSWALLDTAADRWTGSANADTARTEAESTIKAWLAADTLRAAAEAGRPVTAAERADITAAVRTSDDAAAERLYRGLGRDASIARLEDVCEVDVETSRPGWWSFTRVTAVDAARILGCVRDRAPDWTGGAELLTDLASITPDGRSGIHTGLPGAVAEKNGWTLHGDGGWNLNCVLAWRERSLAVLTSYPAERGAGYGWAVCRDVADAVLAVEIPAGGTPAGDVLADGTPSGAGAHADGAG</sequence>
<dbReference type="AlphaFoldDB" id="A0A1I4VI32"/>
<dbReference type="EMBL" id="FOUY01000006">
    <property type="protein sequence ID" value="SFN00849.1"/>
    <property type="molecule type" value="Genomic_DNA"/>
</dbReference>
<reference evidence="2 3" key="1">
    <citation type="submission" date="2016-10" db="EMBL/GenBank/DDBJ databases">
        <authorList>
            <person name="de Groot N.N."/>
        </authorList>
    </citation>
    <scope>NUCLEOTIDE SEQUENCE [LARGE SCALE GENOMIC DNA]</scope>
    <source>
        <strain evidence="2 3">CGMCC 4.1877</strain>
    </source>
</reference>
<dbReference type="STRING" id="260086.SAMN05216207_100683"/>
<dbReference type="OrthoDB" id="3374590at2"/>
<organism evidence="2 3">
    <name type="scientific">Pseudonocardia ammonioxydans</name>
    <dbReference type="NCBI Taxonomy" id="260086"/>
    <lineage>
        <taxon>Bacteria</taxon>
        <taxon>Bacillati</taxon>
        <taxon>Actinomycetota</taxon>
        <taxon>Actinomycetes</taxon>
        <taxon>Pseudonocardiales</taxon>
        <taxon>Pseudonocardiaceae</taxon>
        <taxon>Pseudonocardia</taxon>
    </lineage>
</organism>
<evidence type="ECO:0000313" key="2">
    <source>
        <dbReference type="EMBL" id="SFN00849.1"/>
    </source>
</evidence>
<evidence type="ECO:0008006" key="4">
    <source>
        <dbReference type="Google" id="ProtNLM"/>
    </source>
</evidence>
<proteinExistence type="predicted"/>
<dbReference type="RefSeq" id="WP_093339752.1">
    <property type="nucleotide sequence ID" value="NZ_FOUY01000006.1"/>
</dbReference>
<evidence type="ECO:0000256" key="1">
    <source>
        <dbReference type="SAM" id="MobiDB-lite"/>
    </source>
</evidence>
<keyword evidence="3" id="KW-1185">Reference proteome</keyword>
<evidence type="ECO:0000313" key="3">
    <source>
        <dbReference type="Proteomes" id="UP000199614"/>
    </source>
</evidence>
<accession>A0A1I4VI32</accession>